<evidence type="ECO:0000256" key="1">
    <source>
        <dbReference type="ARBA" id="ARBA00022574"/>
    </source>
</evidence>
<keyword evidence="4" id="KW-0418">Kinase</keyword>
<dbReference type="Proteomes" id="UP000094527">
    <property type="component" value="Unassembled WGS sequence"/>
</dbReference>
<dbReference type="SMART" id="SM00320">
    <property type="entry name" value="WD40"/>
    <property type="match status" value="4"/>
</dbReference>
<dbReference type="InterPro" id="IPR001680">
    <property type="entry name" value="WD40_rpt"/>
</dbReference>
<protein>
    <submittedName>
        <fullName evidence="4">Myosin heavy chain kinase B</fullName>
    </submittedName>
</protein>
<dbReference type="PROSITE" id="PS50082">
    <property type="entry name" value="WD_REPEATS_2"/>
    <property type="match status" value="1"/>
</dbReference>
<dbReference type="InterPro" id="IPR019775">
    <property type="entry name" value="WD40_repeat_CS"/>
</dbReference>
<name>A0A1D2NFX0_ORCCI</name>
<evidence type="ECO:0000313" key="5">
    <source>
        <dbReference type="Proteomes" id="UP000094527"/>
    </source>
</evidence>
<organism evidence="4 5">
    <name type="scientific">Orchesella cincta</name>
    <name type="common">Springtail</name>
    <name type="synonym">Podura cincta</name>
    <dbReference type="NCBI Taxonomy" id="48709"/>
    <lineage>
        <taxon>Eukaryota</taxon>
        <taxon>Metazoa</taxon>
        <taxon>Ecdysozoa</taxon>
        <taxon>Arthropoda</taxon>
        <taxon>Hexapoda</taxon>
        <taxon>Collembola</taxon>
        <taxon>Entomobryomorpha</taxon>
        <taxon>Entomobryoidea</taxon>
        <taxon>Orchesellidae</taxon>
        <taxon>Orchesellinae</taxon>
        <taxon>Orchesella</taxon>
    </lineage>
</organism>
<keyword evidence="4" id="KW-0808">Transferase</keyword>
<dbReference type="OrthoDB" id="6262491at2759"/>
<reference evidence="4 5" key="1">
    <citation type="journal article" date="2016" name="Genome Biol. Evol.">
        <title>Gene Family Evolution Reflects Adaptation to Soil Environmental Stressors in the Genome of the Collembolan Orchesella cincta.</title>
        <authorList>
            <person name="Faddeeva-Vakhrusheva A."/>
            <person name="Derks M.F."/>
            <person name="Anvar S.Y."/>
            <person name="Agamennone V."/>
            <person name="Suring W."/>
            <person name="Smit S."/>
            <person name="van Straalen N.M."/>
            <person name="Roelofs D."/>
        </authorList>
    </citation>
    <scope>NUCLEOTIDE SEQUENCE [LARGE SCALE GENOMIC DNA]</scope>
    <source>
        <tissue evidence="4">Mixed pool</tissue>
    </source>
</reference>
<evidence type="ECO:0000313" key="4">
    <source>
        <dbReference type="EMBL" id="ODN04122.1"/>
    </source>
</evidence>
<dbReference type="Gene3D" id="2.130.10.10">
    <property type="entry name" value="YVTN repeat-like/Quinoprotein amine dehydrogenase"/>
    <property type="match status" value="2"/>
</dbReference>
<dbReference type="Pfam" id="PF00400">
    <property type="entry name" value="WD40"/>
    <property type="match status" value="2"/>
</dbReference>
<gene>
    <name evidence="4" type="ORF">Ocin01_02559</name>
</gene>
<keyword evidence="2" id="KW-0677">Repeat</keyword>
<evidence type="ECO:0000256" key="2">
    <source>
        <dbReference type="ARBA" id="ARBA00022737"/>
    </source>
</evidence>
<dbReference type="InterPro" id="IPR015943">
    <property type="entry name" value="WD40/YVTN_repeat-like_dom_sf"/>
</dbReference>
<evidence type="ECO:0000256" key="3">
    <source>
        <dbReference type="PROSITE-ProRule" id="PRU00221"/>
    </source>
</evidence>
<dbReference type="OMA" id="PYMFTAR"/>
<dbReference type="PANTHER" id="PTHR19848:SF8">
    <property type="entry name" value="F-BOX AND WD REPEAT DOMAIN CONTAINING 7"/>
    <property type="match status" value="1"/>
</dbReference>
<sequence length="292" mass="32323">MKVICKLSEEAKVPGEDWDSLMWHNGKLFSGGYANGKIKDFCSLGVESGLETFKEFDAHEYPIYHMTPGSGSTFFTSSSDCTIRHWDEAANGSFNLLATLEGHEEPPRKLRFFNGRLYSGDEKGYVKVWEDGKCLGTIETMEEIWDLLAIQDHFITVRHIDVTVYSITQRDDKLRGSVRTSIPGRAPLLTVGDRLCCIDRKDNVVNVHELNKPGTALLGSLKGHEALINAIVVVSNLLVTGSSDKNLIVWNLENFSQEGKISVDGYVNAVVSTPDGTVYAAGENKFIACIKL</sequence>
<keyword evidence="5" id="KW-1185">Reference proteome</keyword>
<dbReference type="GO" id="GO:0016301">
    <property type="term" value="F:kinase activity"/>
    <property type="evidence" value="ECO:0007669"/>
    <property type="project" value="UniProtKB-KW"/>
</dbReference>
<feature type="repeat" description="WD" evidence="3">
    <location>
        <begin position="221"/>
        <end position="254"/>
    </location>
</feature>
<keyword evidence="1 3" id="KW-0853">WD repeat</keyword>
<dbReference type="SUPFAM" id="SSF50978">
    <property type="entry name" value="WD40 repeat-like"/>
    <property type="match status" value="1"/>
</dbReference>
<proteinExistence type="predicted"/>
<dbReference type="EMBL" id="LJIJ01000055">
    <property type="protein sequence ID" value="ODN04122.1"/>
    <property type="molecule type" value="Genomic_DNA"/>
</dbReference>
<accession>A0A1D2NFX0</accession>
<dbReference type="PROSITE" id="PS50294">
    <property type="entry name" value="WD_REPEATS_REGION"/>
    <property type="match status" value="1"/>
</dbReference>
<comment type="caution">
    <text evidence="4">The sequence shown here is derived from an EMBL/GenBank/DDBJ whole genome shotgun (WGS) entry which is preliminary data.</text>
</comment>
<dbReference type="InterPro" id="IPR036322">
    <property type="entry name" value="WD40_repeat_dom_sf"/>
</dbReference>
<dbReference type="AlphaFoldDB" id="A0A1D2NFX0"/>
<dbReference type="PROSITE" id="PS00678">
    <property type="entry name" value="WD_REPEATS_1"/>
    <property type="match status" value="1"/>
</dbReference>
<dbReference type="PANTHER" id="PTHR19848">
    <property type="entry name" value="WD40 REPEAT PROTEIN"/>
    <property type="match status" value="1"/>
</dbReference>